<sequence>MGEEKNCDTCHFKWGKPHNKCWCFGEPGYPTARYCDAWEAKLETRVKPPEVAEEVQDEEKRCETCGFNPGIGHCLIVKWSGGQGEIPFPVSGSCAAWETKRKGEIPPDLPSPTTSAFISGLINELHDRVGKKAFGRVGLTFVIHEGMVSKYEWTDSTTVKPENGGAK</sequence>
<organism evidence="1">
    <name type="scientific">marine sediment metagenome</name>
    <dbReference type="NCBI Taxonomy" id="412755"/>
    <lineage>
        <taxon>unclassified sequences</taxon>
        <taxon>metagenomes</taxon>
        <taxon>ecological metagenomes</taxon>
    </lineage>
</organism>
<dbReference type="EMBL" id="LAZR01019812">
    <property type="protein sequence ID" value="KKL91135.1"/>
    <property type="molecule type" value="Genomic_DNA"/>
</dbReference>
<evidence type="ECO:0000313" key="1">
    <source>
        <dbReference type="EMBL" id="KKL91135.1"/>
    </source>
</evidence>
<protein>
    <submittedName>
        <fullName evidence="1">Uncharacterized protein</fullName>
    </submittedName>
</protein>
<reference evidence="1" key="1">
    <citation type="journal article" date="2015" name="Nature">
        <title>Complex archaea that bridge the gap between prokaryotes and eukaryotes.</title>
        <authorList>
            <person name="Spang A."/>
            <person name="Saw J.H."/>
            <person name="Jorgensen S.L."/>
            <person name="Zaremba-Niedzwiedzka K."/>
            <person name="Martijn J."/>
            <person name="Lind A.E."/>
            <person name="van Eijk R."/>
            <person name="Schleper C."/>
            <person name="Guy L."/>
            <person name="Ettema T.J."/>
        </authorList>
    </citation>
    <scope>NUCLEOTIDE SEQUENCE</scope>
</reference>
<comment type="caution">
    <text evidence="1">The sequence shown here is derived from an EMBL/GenBank/DDBJ whole genome shotgun (WGS) entry which is preliminary data.</text>
</comment>
<name>A0A0F9IBC8_9ZZZZ</name>
<dbReference type="AlphaFoldDB" id="A0A0F9IBC8"/>
<gene>
    <name evidence="1" type="ORF">LCGC14_1897710</name>
</gene>
<proteinExistence type="predicted"/>
<accession>A0A0F9IBC8</accession>